<dbReference type="AlphaFoldDB" id="A0A6A5GM57"/>
<keyword evidence="2" id="KW-0812">Transmembrane</keyword>
<evidence type="ECO:0000313" key="4">
    <source>
        <dbReference type="Proteomes" id="UP000483820"/>
    </source>
</evidence>
<organism evidence="3 4">
    <name type="scientific">Caenorhabditis remanei</name>
    <name type="common">Caenorhabditis vulgaris</name>
    <dbReference type="NCBI Taxonomy" id="31234"/>
    <lineage>
        <taxon>Eukaryota</taxon>
        <taxon>Metazoa</taxon>
        <taxon>Ecdysozoa</taxon>
        <taxon>Nematoda</taxon>
        <taxon>Chromadorea</taxon>
        <taxon>Rhabditida</taxon>
        <taxon>Rhabditina</taxon>
        <taxon>Rhabditomorpha</taxon>
        <taxon>Rhabditoidea</taxon>
        <taxon>Rhabditidae</taxon>
        <taxon>Peloderinae</taxon>
        <taxon>Caenorhabditis</taxon>
    </lineage>
</organism>
<dbReference type="Proteomes" id="UP000483820">
    <property type="component" value="Chromosome IV"/>
</dbReference>
<reference evidence="3 4" key="1">
    <citation type="submission" date="2019-12" db="EMBL/GenBank/DDBJ databases">
        <title>Chromosome-level assembly of the Caenorhabditis remanei genome.</title>
        <authorList>
            <person name="Teterina A.A."/>
            <person name="Willis J.H."/>
            <person name="Phillips P.C."/>
        </authorList>
    </citation>
    <scope>NUCLEOTIDE SEQUENCE [LARGE SCALE GENOMIC DNA]</scope>
    <source>
        <strain evidence="3 4">PX506</strain>
        <tissue evidence="3">Whole organism</tissue>
    </source>
</reference>
<feature type="region of interest" description="Disordered" evidence="1">
    <location>
        <begin position="31"/>
        <end position="77"/>
    </location>
</feature>
<evidence type="ECO:0000313" key="3">
    <source>
        <dbReference type="EMBL" id="KAF1756367.1"/>
    </source>
</evidence>
<protein>
    <submittedName>
        <fullName evidence="3">Uncharacterized protein</fullName>
    </submittedName>
</protein>
<dbReference type="KEGG" id="crq:GCK72_012820"/>
<evidence type="ECO:0000256" key="1">
    <source>
        <dbReference type="SAM" id="MobiDB-lite"/>
    </source>
</evidence>
<evidence type="ECO:0000256" key="2">
    <source>
        <dbReference type="SAM" id="Phobius"/>
    </source>
</evidence>
<gene>
    <name evidence="3" type="ORF">GCK72_012820</name>
</gene>
<keyword evidence="2" id="KW-0472">Membrane</keyword>
<dbReference type="RefSeq" id="XP_003088593.2">
    <property type="nucleotide sequence ID" value="XM_003088545.2"/>
</dbReference>
<keyword evidence="2" id="KW-1133">Transmembrane helix</keyword>
<name>A0A6A5GM57_CAERE</name>
<feature type="transmembrane region" description="Helical" evidence="2">
    <location>
        <begin position="6"/>
        <end position="25"/>
    </location>
</feature>
<feature type="compositionally biased region" description="Basic and acidic residues" evidence="1">
    <location>
        <begin position="48"/>
        <end position="59"/>
    </location>
</feature>
<dbReference type="EMBL" id="WUAV01000004">
    <property type="protein sequence ID" value="KAF1756367.1"/>
    <property type="molecule type" value="Genomic_DNA"/>
</dbReference>
<proteinExistence type="predicted"/>
<sequence>MAITFESIIEFAFILAVLSACAVLFRRLGERAVINKPPPPPNRRHRRQNDSREGDEANPRRGRNQRQNVPPHRRHAR</sequence>
<comment type="caution">
    <text evidence="3">The sequence shown here is derived from an EMBL/GenBank/DDBJ whole genome shotgun (WGS) entry which is preliminary data.</text>
</comment>
<dbReference type="GeneID" id="9805920"/>
<accession>A0A6A5GM57</accession>
<dbReference type="CTD" id="9805920"/>